<evidence type="ECO:0000313" key="1">
    <source>
        <dbReference type="EMBL" id="CTP84096.1"/>
    </source>
</evidence>
<accession>A0A0K2ZEJ0</accession>
<sequence>MNVKKSFAQQLSTIPQQLDDGKTYSELSAENRSKVEAALSRRATALTSHPDADTLREEDKVVLFNDQETVDTLLSKASSDSRLICRREAVIGSLRTTT</sequence>
<name>A0A0K2ZEJ0_9XANT</name>
<proteinExistence type="predicted"/>
<protein>
    <submittedName>
        <fullName evidence="1">Uncharacterized protein</fullName>
    </submittedName>
</protein>
<evidence type="ECO:0000313" key="2">
    <source>
        <dbReference type="Proteomes" id="UP000041247"/>
    </source>
</evidence>
<reference evidence="1 2" key="1">
    <citation type="submission" date="2015-07" db="EMBL/GenBank/DDBJ databases">
        <authorList>
            <person name="Noorani M."/>
        </authorList>
    </citation>
    <scope>NUCLEOTIDE SEQUENCE [LARGE SCALE GENOMIC DNA]</scope>
    <source>
        <strain evidence="1">LMG728</strain>
    </source>
</reference>
<dbReference type="EMBL" id="CXOK01000012">
    <property type="protein sequence ID" value="CTP84096.1"/>
    <property type="molecule type" value="Genomic_DNA"/>
</dbReference>
<gene>
    <name evidence="1" type="ORF">XTPLMG728_0431</name>
</gene>
<dbReference type="RefSeq" id="WP_237653911.1">
    <property type="nucleotide sequence ID" value="NZ_CP076250.1"/>
</dbReference>
<organism evidence="1 2">
    <name type="scientific">Xanthomonas graminis pv. poae</name>
    <dbReference type="NCBI Taxonomy" id="227946"/>
    <lineage>
        <taxon>Bacteria</taxon>
        <taxon>Pseudomonadati</taxon>
        <taxon>Pseudomonadota</taxon>
        <taxon>Gammaproteobacteria</taxon>
        <taxon>Lysobacterales</taxon>
        <taxon>Lysobacteraceae</taxon>
        <taxon>Xanthomonas</taxon>
        <taxon>Xanthomonas translucens group</taxon>
        <taxon>Xanthomonas graminis</taxon>
    </lineage>
</organism>
<dbReference type="AlphaFoldDB" id="A0A0K2ZEJ0"/>
<dbReference type="Proteomes" id="UP000041247">
    <property type="component" value="Unassembled WGS sequence"/>
</dbReference>